<organism evidence="2 3">
    <name type="scientific">Parathielavia appendiculata</name>
    <dbReference type="NCBI Taxonomy" id="2587402"/>
    <lineage>
        <taxon>Eukaryota</taxon>
        <taxon>Fungi</taxon>
        <taxon>Dikarya</taxon>
        <taxon>Ascomycota</taxon>
        <taxon>Pezizomycotina</taxon>
        <taxon>Sordariomycetes</taxon>
        <taxon>Sordariomycetidae</taxon>
        <taxon>Sordariales</taxon>
        <taxon>Chaetomiaceae</taxon>
        <taxon>Parathielavia</taxon>
    </lineage>
</organism>
<comment type="caution">
    <text evidence="2">The sequence shown here is derived from an EMBL/GenBank/DDBJ whole genome shotgun (WGS) entry which is preliminary data.</text>
</comment>
<dbReference type="RefSeq" id="XP_062643465.1">
    <property type="nucleotide sequence ID" value="XM_062790160.1"/>
</dbReference>
<proteinExistence type="predicted"/>
<keyword evidence="1" id="KW-0732">Signal</keyword>
<reference evidence="2" key="2">
    <citation type="submission" date="2023-05" db="EMBL/GenBank/DDBJ databases">
        <authorList>
            <consortium name="Lawrence Berkeley National Laboratory"/>
            <person name="Steindorff A."/>
            <person name="Hensen N."/>
            <person name="Bonometti L."/>
            <person name="Westerberg I."/>
            <person name="Brannstrom I.O."/>
            <person name="Guillou S."/>
            <person name="Cros-Aarteil S."/>
            <person name="Calhoun S."/>
            <person name="Haridas S."/>
            <person name="Kuo A."/>
            <person name="Mondo S."/>
            <person name="Pangilinan J."/>
            <person name="Riley R."/>
            <person name="Labutti K."/>
            <person name="Andreopoulos B."/>
            <person name="Lipzen A."/>
            <person name="Chen C."/>
            <person name="Yanf M."/>
            <person name="Daum C."/>
            <person name="Ng V."/>
            <person name="Clum A."/>
            <person name="Ohm R."/>
            <person name="Martin F."/>
            <person name="Silar P."/>
            <person name="Natvig D."/>
            <person name="Lalanne C."/>
            <person name="Gautier V."/>
            <person name="Ament-Velasquez S.L."/>
            <person name="Kruys A."/>
            <person name="Hutchinson M.I."/>
            <person name="Powell A.J."/>
            <person name="Barry K."/>
            <person name="Miller A.N."/>
            <person name="Grigoriev I.V."/>
            <person name="Debuchy R."/>
            <person name="Gladieux P."/>
            <person name="Thoren M.H."/>
            <person name="Johannesson H."/>
        </authorList>
    </citation>
    <scope>NUCLEOTIDE SEQUENCE</scope>
    <source>
        <strain evidence="2">CBS 731.68</strain>
    </source>
</reference>
<feature type="signal peptide" evidence="1">
    <location>
        <begin position="1"/>
        <end position="26"/>
    </location>
</feature>
<dbReference type="Proteomes" id="UP001302602">
    <property type="component" value="Unassembled WGS sequence"/>
</dbReference>
<gene>
    <name evidence="2" type="ORF">N657DRAFT_603964</name>
</gene>
<keyword evidence="3" id="KW-1185">Reference proteome</keyword>
<sequence>MNRLVLALLPVAFAAPALQLAAGTKAINVVLQINKATSEAAIDVLDENKSTVFAHSCSRTLASGSFASSPLAFTVNEQGAGTLSVGPQTYTIHDQVEYSGGIVCGRVASPGEVVVSCQVPVPSSLQLHSLNKRDLQDCFPHGPVELSKVVEALESEGAVTSANDTVSSVTETQDVAADAADKRQYNPCSIWSSATIMVGNGNPHQNPLHIQLSEPMQCGQSSCEVGYSQARSFTVGWTASLSAAQWISGGFSVESTIETGNQHVCHGQAHEYFAIWKNQAQTAYTVQNALYNACTGMHPSGSHFVMWSPNRDNRGGNYYCVYGRQYVRWIGDRWLDTAPHTPGGPP</sequence>
<dbReference type="EMBL" id="MU853245">
    <property type="protein sequence ID" value="KAK4119692.1"/>
    <property type="molecule type" value="Genomic_DNA"/>
</dbReference>
<name>A0AAN6YZR1_9PEZI</name>
<dbReference type="GeneID" id="87826930"/>
<evidence type="ECO:0000256" key="1">
    <source>
        <dbReference type="SAM" id="SignalP"/>
    </source>
</evidence>
<dbReference type="AlphaFoldDB" id="A0AAN6YZR1"/>
<evidence type="ECO:0000313" key="3">
    <source>
        <dbReference type="Proteomes" id="UP001302602"/>
    </source>
</evidence>
<feature type="chain" id="PRO_5043030543" evidence="1">
    <location>
        <begin position="27"/>
        <end position="346"/>
    </location>
</feature>
<accession>A0AAN6YZR1</accession>
<protein>
    <submittedName>
        <fullName evidence="2">Uncharacterized protein</fullName>
    </submittedName>
</protein>
<reference evidence="2" key="1">
    <citation type="journal article" date="2023" name="Mol. Phylogenet. Evol.">
        <title>Genome-scale phylogeny and comparative genomics of the fungal order Sordariales.</title>
        <authorList>
            <person name="Hensen N."/>
            <person name="Bonometti L."/>
            <person name="Westerberg I."/>
            <person name="Brannstrom I.O."/>
            <person name="Guillou S."/>
            <person name="Cros-Aarteil S."/>
            <person name="Calhoun S."/>
            <person name="Haridas S."/>
            <person name="Kuo A."/>
            <person name="Mondo S."/>
            <person name="Pangilinan J."/>
            <person name="Riley R."/>
            <person name="LaButti K."/>
            <person name="Andreopoulos B."/>
            <person name="Lipzen A."/>
            <person name="Chen C."/>
            <person name="Yan M."/>
            <person name="Daum C."/>
            <person name="Ng V."/>
            <person name="Clum A."/>
            <person name="Steindorff A."/>
            <person name="Ohm R.A."/>
            <person name="Martin F."/>
            <person name="Silar P."/>
            <person name="Natvig D.O."/>
            <person name="Lalanne C."/>
            <person name="Gautier V."/>
            <person name="Ament-Velasquez S.L."/>
            <person name="Kruys A."/>
            <person name="Hutchinson M.I."/>
            <person name="Powell A.J."/>
            <person name="Barry K."/>
            <person name="Miller A.N."/>
            <person name="Grigoriev I.V."/>
            <person name="Debuchy R."/>
            <person name="Gladieux P."/>
            <person name="Hiltunen Thoren M."/>
            <person name="Johannesson H."/>
        </authorList>
    </citation>
    <scope>NUCLEOTIDE SEQUENCE</scope>
    <source>
        <strain evidence="2">CBS 731.68</strain>
    </source>
</reference>
<evidence type="ECO:0000313" key="2">
    <source>
        <dbReference type="EMBL" id="KAK4119692.1"/>
    </source>
</evidence>